<dbReference type="InterPro" id="IPR009003">
    <property type="entry name" value="Peptidase_S1_PA"/>
</dbReference>
<dbReference type="InterPro" id="IPR043504">
    <property type="entry name" value="Peptidase_S1_PA_chymotrypsin"/>
</dbReference>
<keyword evidence="3" id="KW-0720">Serine protease</keyword>
<dbReference type="PANTHER" id="PTHR24256">
    <property type="entry name" value="TRYPTASE-RELATED"/>
    <property type="match status" value="1"/>
</dbReference>
<keyword evidence="9" id="KW-1185">Reference proteome</keyword>
<evidence type="ECO:0000259" key="7">
    <source>
        <dbReference type="SMART" id="SM00020"/>
    </source>
</evidence>
<dbReference type="Pfam" id="PF00089">
    <property type="entry name" value="Trypsin"/>
    <property type="match status" value="1"/>
</dbReference>
<dbReference type="InterPro" id="IPR051487">
    <property type="entry name" value="Ser/Thr_Proteases_Immune/Dev"/>
</dbReference>
<keyword evidence="6" id="KW-0732">Signal</keyword>
<evidence type="ECO:0000256" key="1">
    <source>
        <dbReference type="ARBA" id="ARBA00022670"/>
    </source>
</evidence>
<keyword evidence="1" id="KW-0645">Protease</keyword>
<dbReference type="SUPFAM" id="SSF50494">
    <property type="entry name" value="Trypsin-like serine proteases"/>
    <property type="match status" value="1"/>
</dbReference>
<keyword evidence="4" id="KW-1015">Disulfide bond</keyword>
<feature type="signal peptide" evidence="6">
    <location>
        <begin position="1"/>
        <end position="18"/>
    </location>
</feature>
<feature type="chain" id="PRO_5040249553" description="Peptidase S1 domain-containing protein" evidence="6">
    <location>
        <begin position="19"/>
        <end position="254"/>
    </location>
</feature>
<evidence type="ECO:0000256" key="3">
    <source>
        <dbReference type="ARBA" id="ARBA00022825"/>
    </source>
</evidence>
<dbReference type="InterPro" id="IPR001254">
    <property type="entry name" value="Trypsin_dom"/>
</dbReference>
<feature type="domain" description="Peptidase S1" evidence="7">
    <location>
        <begin position="22"/>
        <end position="244"/>
    </location>
</feature>
<dbReference type="PROSITE" id="PS00135">
    <property type="entry name" value="TRYPSIN_SER"/>
    <property type="match status" value="1"/>
</dbReference>
<evidence type="ECO:0000256" key="6">
    <source>
        <dbReference type="SAM" id="SignalP"/>
    </source>
</evidence>
<name>A0A9P0BAB0_BRAAE</name>
<dbReference type="GO" id="GO:0004252">
    <property type="term" value="F:serine-type endopeptidase activity"/>
    <property type="evidence" value="ECO:0007669"/>
    <property type="project" value="InterPro"/>
</dbReference>
<keyword evidence="2" id="KW-0378">Hydrolase</keyword>
<organism evidence="8 9">
    <name type="scientific">Brassicogethes aeneus</name>
    <name type="common">Rape pollen beetle</name>
    <name type="synonym">Meligethes aeneus</name>
    <dbReference type="NCBI Taxonomy" id="1431903"/>
    <lineage>
        <taxon>Eukaryota</taxon>
        <taxon>Metazoa</taxon>
        <taxon>Ecdysozoa</taxon>
        <taxon>Arthropoda</taxon>
        <taxon>Hexapoda</taxon>
        <taxon>Insecta</taxon>
        <taxon>Pterygota</taxon>
        <taxon>Neoptera</taxon>
        <taxon>Endopterygota</taxon>
        <taxon>Coleoptera</taxon>
        <taxon>Polyphaga</taxon>
        <taxon>Cucujiformia</taxon>
        <taxon>Nitidulidae</taxon>
        <taxon>Meligethinae</taxon>
        <taxon>Brassicogethes</taxon>
    </lineage>
</organism>
<protein>
    <recommendedName>
        <fullName evidence="7">Peptidase S1 domain-containing protein</fullName>
    </recommendedName>
</protein>
<proteinExistence type="inferred from homology"/>
<accession>A0A9P0BAB0</accession>
<dbReference type="PROSITE" id="PS00134">
    <property type="entry name" value="TRYPSIN_HIS"/>
    <property type="match status" value="1"/>
</dbReference>
<comment type="similarity">
    <text evidence="5">Belongs to the peptidase S1 family. CLIP subfamily.</text>
</comment>
<dbReference type="PRINTS" id="PR00722">
    <property type="entry name" value="CHYMOTRYPSIN"/>
</dbReference>
<dbReference type="Gene3D" id="2.40.10.10">
    <property type="entry name" value="Trypsin-like serine proteases"/>
    <property type="match status" value="2"/>
</dbReference>
<dbReference type="Proteomes" id="UP001154078">
    <property type="component" value="Chromosome 6"/>
</dbReference>
<evidence type="ECO:0000313" key="8">
    <source>
        <dbReference type="EMBL" id="CAH0559131.1"/>
    </source>
</evidence>
<dbReference type="InterPro" id="IPR001314">
    <property type="entry name" value="Peptidase_S1A"/>
</dbReference>
<dbReference type="SMART" id="SM00020">
    <property type="entry name" value="Tryp_SPc"/>
    <property type="match status" value="1"/>
</dbReference>
<sequence length="254" mass="28106">MWYSYFIFVCFFLEKGSSQQLKIIHGAPVIAPYQAEISIQDGRNEKRCGGSLIKKKYVLTAAHCFDGRNENTVVAVVLGTNNLSSNDGQWMEILSDDIIIHKNYSNSGLENDIALIRLSTDADLNDYIQLINLQREDAHLSGKTVLATGFGLINDSEEISDLLLGVNLTLIPNNLCSIGYKNIFDTQICTLGKDDKSPCRGDSGGPLVDVETGLQVGIISYGTKYCEIGWPTVNIRVSKYIEWIETSAIEKTQL</sequence>
<dbReference type="InterPro" id="IPR018114">
    <property type="entry name" value="TRYPSIN_HIS"/>
</dbReference>
<dbReference type="FunFam" id="2.40.10.10:FF:000060">
    <property type="entry name" value="Acrosin"/>
    <property type="match status" value="1"/>
</dbReference>
<evidence type="ECO:0000256" key="2">
    <source>
        <dbReference type="ARBA" id="ARBA00022801"/>
    </source>
</evidence>
<dbReference type="CDD" id="cd00190">
    <property type="entry name" value="Tryp_SPc"/>
    <property type="match status" value="1"/>
</dbReference>
<dbReference type="GO" id="GO:0006508">
    <property type="term" value="P:proteolysis"/>
    <property type="evidence" value="ECO:0007669"/>
    <property type="project" value="UniProtKB-KW"/>
</dbReference>
<dbReference type="OrthoDB" id="6352591at2759"/>
<evidence type="ECO:0000313" key="9">
    <source>
        <dbReference type="Proteomes" id="UP001154078"/>
    </source>
</evidence>
<dbReference type="AlphaFoldDB" id="A0A9P0BAB0"/>
<dbReference type="EMBL" id="OV121137">
    <property type="protein sequence ID" value="CAH0559131.1"/>
    <property type="molecule type" value="Genomic_DNA"/>
</dbReference>
<evidence type="ECO:0000256" key="5">
    <source>
        <dbReference type="ARBA" id="ARBA00024195"/>
    </source>
</evidence>
<reference evidence="8" key="1">
    <citation type="submission" date="2021-12" db="EMBL/GenBank/DDBJ databases">
        <authorList>
            <person name="King R."/>
        </authorList>
    </citation>
    <scope>NUCLEOTIDE SEQUENCE</scope>
</reference>
<dbReference type="InterPro" id="IPR033116">
    <property type="entry name" value="TRYPSIN_SER"/>
</dbReference>
<gene>
    <name evidence="8" type="ORF">MELIAE_LOCUS9286</name>
</gene>
<evidence type="ECO:0000256" key="4">
    <source>
        <dbReference type="ARBA" id="ARBA00023157"/>
    </source>
</evidence>